<dbReference type="AlphaFoldDB" id="A0A371DD10"/>
<protein>
    <submittedName>
        <fullName evidence="1">Uncharacterized protein</fullName>
    </submittedName>
</protein>
<name>A0A371DD10_9APHY</name>
<accession>A0A371DD10</accession>
<gene>
    <name evidence="1" type="ORF">OH76DRAFT_1402468</name>
</gene>
<dbReference type="OrthoDB" id="2753299at2759"/>
<organism evidence="1 2">
    <name type="scientific">Lentinus brumalis</name>
    <dbReference type="NCBI Taxonomy" id="2498619"/>
    <lineage>
        <taxon>Eukaryota</taxon>
        <taxon>Fungi</taxon>
        <taxon>Dikarya</taxon>
        <taxon>Basidiomycota</taxon>
        <taxon>Agaricomycotina</taxon>
        <taxon>Agaricomycetes</taxon>
        <taxon>Polyporales</taxon>
        <taxon>Polyporaceae</taxon>
        <taxon>Lentinus</taxon>
    </lineage>
</organism>
<sequence>MGGQVPGPAMEPLGCVLAALLSYRVYIVAPELPNAHLTASQAYARYLRLGLGKSFFLGQKHL</sequence>
<proteinExistence type="predicted"/>
<dbReference type="EMBL" id="KZ857399">
    <property type="protein sequence ID" value="RDX50431.1"/>
    <property type="molecule type" value="Genomic_DNA"/>
</dbReference>
<reference evidence="1 2" key="1">
    <citation type="journal article" date="2018" name="Biotechnol. Biofuels">
        <title>Integrative visual omics of the white-rot fungus Polyporus brumalis exposes the biotechnological potential of its oxidative enzymes for delignifying raw plant biomass.</title>
        <authorList>
            <person name="Miyauchi S."/>
            <person name="Rancon A."/>
            <person name="Drula E."/>
            <person name="Hage H."/>
            <person name="Chaduli D."/>
            <person name="Favel A."/>
            <person name="Grisel S."/>
            <person name="Henrissat B."/>
            <person name="Herpoel-Gimbert I."/>
            <person name="Ruiz-Duenas F.J."/>
            <person name="Chevret D."/>
            <person name="Hainaut M."/>
            <person name="Lin J."/>
            <person name="Wang M."/>
            <person name="Pangilinan J."/>
            <person name="Lipzen A."/>
            <person name="Lesage-Meessen L."/>
            <person name="Navarro D."/>
            <person name="Riley R."/>
            <person name="Grigoriev I.V."/>
            <person name="Zhou S."/>
            <person name="Raouche S."/>
            <person name="Rosso M.N."/>
        </authorList>
    </citation>
    <scope>NUCLEOTIDE SEQUENCE [LARGE SCALE GENOMIC DNA]</scope>
    <source>
        <strain evidence="1 2">BRFM 1820</strain>
    </source>
</reference>
<keyword evidence="2" id="KW-1185">Reference proteome</keyword>
<evidence type="ECO:0000313" key="1">
    <source>
        <dbReference type="EMBL" id="RDX50431.1"/>
    </source>
</evidence>
<dbReference type="Proteomes" id="UP000256964">
    <property type="component" value="Unassembled WGS sequence"/>
</dbReference>
<evidence type="ECO:0000313" key="2">
    <source>
        <dbReference type="Proteomes" id="UP000256964"/>
    </source>
</evidence>